<dbReference type="InterPro" id="IPR020846">
    <property type="entry name" value="MFS_dom"/>
</dbReference>
<dbReference type="Proteomes" id="UP000178953">
    <property type="component" value="Unassembled WGS sequence"/>
</dbReference>
<feature type="transmembrane region" description="Helical" evidence="11">
    <location>
        <begin position="57"/>
        <end position="81"/>
    </location>
</feature>
<dbReference type="EMBL" id="MCHX01000025">
    <property type="protein sequence ID" value="OFJ53413.1"/>
    <property type="molecule type" value="Genomic_DNA"/>
</dbReference>
<evidence type="ECO:0000256" key="9">
    <source>
        <dbReference type="ARBA" id="ARBA00037295"/>
    </source>
</evidence>
<protein>
    <recommendedName>
        <fullName evidence="10">Putative proline/betaine transporter</fullName>
    </recommendedName>
</protein>
<comment type="similarity">
    <text evidence="2">Belongs to the major facilitator superfamily. Metabolite:H+ Symporter (MHS) family (TC 2.A.1.6) family.</text>
</comment>
<dbReference type="AlphaFoldDB" id="A0A1E8Q4A4"/>
<evidence type="ECO:0000256" key="7">
    <source>
        <dbReference type="ARBA" id="ARBA00022989"/>
    </source>
</evidence>
<feature type="transmembrane region" description="Helical" evidence="11">
    <location>
        <begin position="123"/>
        <end position="146"/>
    </location>
</feature>
<name>A0A1E8Q4A4_9MYCO</name>
<keyword evidence="5 11" id="KW-0812">Transmembrane</keyword>
<dbReference type="InterPro" id="IPR036259">
    <property type="entry name" value="MFS_trans_sf"/>
</dbReference>
<reference evidence="13 14" key="1">
    <citation type="submission" date="2016-09" db="EMBL/GenBank/DDBJ databases">
        <title>genome sequence of Mycobacterium sp. 739 SCH.</title>
        <authorList>
            <person name="Greninger A.L."/>
            <person name="Qin X."/>
            <person name="Jerome K."/>
            <person name="Vora S."/>
            <person name="Quinn K."/>
        </authorList>
    </citation>
    <scope>NUCLEOTIDE SEQUENCE [LARGE SCALE GENOMIC DNA]</scope>
    <source>
        <strain evidence="13 14">SCH</strain>
    </source>
</reference>
<evidence type="ECO:0000256" key="5">
    <source>
        <dbReference type="ARBA" id="ARBA00022692"/>
    </source>
</evidence>
<feature type="transmembrane region" description="Helical" evidence="11">
    <location>
        <begin position="380"/>
        <end position="401"/>
    </location>
</feature>
<keyword evidence="8 11" id="KW-0472">Membrane</keyword>
<dbReference type="PANTHER" id="PTHR43045">
    <property type="entry name" value="SHIKIMATE TRANSPORTER"/>
    <property type="match status" value="1"/>
</dbReference>
<accession>A0A1E8Q4A4</accession>
<dbReference type="InterPro" id="IPR005829">
    <property type="entry name" value="Sugar_transporter_CS"/>
</dbReference>
<keyword evidence="7 11" id="KW-1133">Transmembrane helix</keyword>
<evidence type="ECO:0000256" key="4">
    <source>
        <dbReference type="ARBA" id="ARBA00022475"/>
    </source>
</evidence>
<dbReference type="RefSeq" id="WP_070353413.1">
    <property type="nucleotide sequence ID" value="NZ_CP043474.1"/>
</dbReference>
<dbReference type="PROSITE" id="PS50850">
    <property type="entry name" value="MFS"/>
    <property type="match status" value="1"/>
</dbReference>
<dbReference type="GO" id="GO:0005886">
    <property type="term" value="C:plasma membrane"/>
    <property type="evidence" value="ECO:0007669"/>
    <property type="project" value="UniProtKB-SubCell"/>
</dbReference>
<feature type="transmembrane region" description="Helical" evidence="11">
    <location>
        <begin position="158"/>
        <end position="181"/>
    </location>
</feature>
<keyword evidence="6" id="KW-0769">Symport</keyword>
<keyword evidence="4" id="KW-1003">Cell membrane</keyword>
<evidence type="ECO:0000256" key="6">
    <source>
        <dbReference type="ARBA" id="ARBA00022847"/>
    </source>
</evidence>
<comment type="subcellular location">
    <subcellularLocation>
        <location evidence="1">Cell membrane</location>
        <topology evidence="1">Multi-pass membrane protein</topology>
    </subcellularLocation>
</comment>
<evidence type="ECO:0000256" key="8">
    <source>
        <dbReference type="ARBA" id="ARBA00023136"/>
    </source>
</evidence>
<evidence type="ECO:0000256" key="3">
    <source>
        <dbReference type="ARBA" id="ARBA00022448"/>
    </source>
</evidence>
<dbReference type="PANTHER" id="PTHR43045:SF1">
    <property type="entry name" value="SHIKIMATE TRANSPORTER"/>
    <property type="match status" value="1"/>
</dbReference>
<feature type="transmembrane region" description="Helical" evidence="11">
    <location>
        <begin position="93"/>
        <end position="111"/>
    </location>
</feature>
<dbReference type="PROSITE" id="PS00217">
    <property type="entry name" value="SUGAR_TRANSPORT_2"/>
    <property type="match status" value="1"/>
</dbReference>
<feature type="transmembrane region" description="Helical" evidence="11">
    <location>
        <begin position="285"/>
        <end position="306"/>
    </location>
</feature>
<dbReference type="Pfam" id="PF07690">
    <property type="entry name" value="MFS_1"/>
    <property type="match status" value="1"/>
</dbReference>
<feature type="transmembrane region" description="Helical" evidence="11">
    <location>
        <begin position="339"/>
        <end position="359"/>
    </location>
</feature>
<dbReference type="OrthoDB" id="8953821at2"/>
<evidence type="ECO:0000256" key="11">
    <source>
        <dbReference type="SAM" id="Phobius"/>
    </source>
</evidence>
<feature type="transmembrane region" description="Helical" evidence="11">
    <location>
        <begin position="407"/>
        <end position="428"/>
    </location>
</feature>
<dbReference type="SUPFAM" id="SSF103473">
    <property type="entry name" value="MFS general substrate transporter"/>
    <property type="match status" value="1"/>
</dbReference>
<keyword evidence="3" id="KW-0813">Transport</keyword>
<feature type="transmembrane region" description="Helical" evidence="11">
    <location>
        <begin position="313"/>
        <end position="333"/>
    </location>
</feature>
<proteinExistence type="inferred from homology"/>
<evidence type="ECO:0000313" key="13">
    <source>
        <dbReference type="EMBL" id="OFJ53413.1"/>
    </source>
</evidence>
<comment type="caution">
    <text evidence="13">The sequence shown here is derived from an EMBL/GenBank/DDBJ whole genome shotgun (WGS) entry which is preliminary data.</text>
</comment>
<dbReference type="GO" id="GO:0015293">
    <property type="term" value="F:symporter activity"/>
    <property type="evidence" value="ECO:0007669"/>
    <property type="project" value="UniProtKB-KW"/>
</dbReference>
<sequence>MTTTDSPPDTGPAPTNLRTPLLASLVGTTIEWYDFFLYATAASLVFNHAFFPDQSSLVGTLLSFATFAVGFVVRPIGGFVFGHVGDRIGRKKTLALTMLLMGGATALMGVLPTAEQIGVLAPLLLLLLRIVQGFALGGEWAGAVLLAVEHSPPQRRGLFGSIPQVGLALGLALGTGVFALLQVAMTEEAFQTYGWRIAFLVSIALVIVGVVVRLKATETPEFEKVRQSGDTSTVPVREVFTPPALRSTVLGMLSRWGEGAAFNTWGVFAISYATGTLHLAKVPVLVVVTIAALLMAVLLPVSGLLADRFGPQRVYATGIAAYAVSVFPVFALFSTADLLWYALGMVLVFGVVHAWFYGAQGTLYASLFPTRIRYTGLSTVYQLSGVYASGLTPLILTALIAAAGGTPWLACGYLVLTATISVVATLALRPSDAAGQSA</sequence>
<feature type="domain" description="Major facilitator superfamily (MFS) profile" evidence="12">
    <location>
        <begin position="20"/>
        <end position="433"/>
    </location>
</feature>
<evidence type="ECO:0000256" key="1">
    <source>
        <dbReference type="ARBA" id="ARBA00004651"/>
    </source>
</evidence>
<evidence type="ECO:0000256" key="2">
    <source>
        <dbReference type="ARBA" id="ARBA00008240"/>
    </source>
</evidence>
<feature type="transmembrane region" description="Helical" evidence="11">
    <location>
        <begin position="193"/>
        <end position="214"/>
    </location>
</feature>
<feature type="transmembrane region" description="Helical" evidence="11">
    <location>
        <begin position="32"/>
        <end position="51"/>
    </location>
</feature>
<dbReference type="CDD" id="cd17369">
    <property type="entry name" value="MFS_ShiA_like"/>
    <property type="match status" value="1"/>
</dbReference>
<evidence type="ECO:0000259" key="12">
    <source>
        <dbReference type="PROSITE" id="PS50850"/>
    </source>
</evidence>
<dbReference type="Gene3D" id="1.20.1250.20">
    <property type="entry name" value="MFS general substrate transporter like domains"/>
    <property type="match status" value="2"/>
</dbReference>
<evidence type="ECO:0000313" key="14">
    <source>
        <dbReference type="Proteomes" id="UP000178953"/>
    </source>
</evidence>
<keyword evidence="14" id="KW-1185">Reference proteome</keyword>
<dbReference type="InterPro" id="IPR011701">
    <property type="entry name" value="MFS"/>
</dbReference>
<organism evidence="13 14">
    <name type="scientific">Mycolicibacterium grossiae</name>
    <dbReference type="NCBI Taxonomy" id="1552759"/>
    <lineage>
        <taxon>Bacteria</taxon>
        <taxon>Bacillati</taxon>
        <taxon>Actinomycetota</taxon>
        <taxon>Actinomycetes</taxon>
        <taxon>Mycobacteriales</taxon>
        <taxon>Mycobacteriaceae</taxon>
        <taxon>Mycolicibacterium</taxon>
    </lineage>
</organism>
<comment type="function">
    <text evidence="9">May be a proton symporter involved in the uptake of osmolytes such as proline and glycine betaine.</text>
</comment>
<evidence type="ECO:0000256" key="10">
    <source>
        <dbReference type="ARBA" id="ARBA00039918"/>
    </source>
</evidence>
<dbReference type="FunFam" id="1.20.1250.20:FF:000001">
    <property type="entry name" value="Dicarboxylate MFS transporter"/>
    <property type="match status" value="1"/>
</dbReference>
<gene>
    <name evidence="13" type="ORF">BEL07_12430</name>
</gene>